<dbReference type="PANTHER" id="PTHR24056">
    <property type="entry name" value="CELL DIVISION PROTEIN KINASE"/>
    <property type="match status" value="1"/>
</dbReference>
<dbReference type="Proteomes" id="UP000294933">
    <property type="component" value="Unassembled WGS sequence"/>
</dbReference>
<dbReference type="GO" id="GO:0004674">
    <property type="term" value="F:protein serine/threonine kinase activity"/>
    <property type="evidence" value="ECO:0007669"/>
    <property type="project" value="TreeGrafter"/>
</dbReference>
<dbReference type="PROSITE" id="PS00109">
    <property type="entry name" value="PROTEIN_KINASE_TYR"/>
    <property type="match status" value="1"/>
</dbReference>
<feature type="non-terminal residue" evidence="4">
    <location>
        <position position="1"/>
    </location>
</feature>
<dbReference type="Gene3D" id="1.10.510.10">
    <property type="entry name" value="Transferase(Phosphotransferase) domain 1"/>
    <property type="match status" value="1"/>
</dbReference>
<dbReference type="OrthoDB" id="2722301at2759"/>
<feature type="non-terminal residue" evidence="4">
    <location>
        <position position="203"/>
    </location>
</feature>
<dbReference type="GO" id="GO:0005524">
    <property type="term" value="F:ATP binding"/>
    <property type="evidence" value="ECO:0007669"/>
    <property type="project" value="UniProtKB-KW"/>
</dbReference>
<dbReference type="PROSITE" id="PS50011">
    <property type="entry name" value="PROTEIN_KINASE_DOM"/>
    <property type="match status" value="1"/>
</dbReference>
<evidence type="ECO:0000313" key="4">
    <source>
        <dbReference type="EMBL" id="TDL24049.1"/>
    </source>
</evidence>
<dbReference type="InterPro" id="IPR000719">
    <property type="entry name" value="Prot_kinase_dom"/>
</dbReference>
<keyword evidence="2" id="KW-0067">ATP-binding</keyword>
<dbReference type="InterPro" id="IPR008266">
    <property type="entry name" value="Tyr_kinase_AS"/>
</dbReference>
<dbReference type="GO" id="GO:0005634">
    <property type="term" value="C:nucleus"/>
    <property type="evidence" value="ECO:0007669"/>
    <property type="project" value="TreeGrafter"/>
</dbReference>
<dbReference type="InterPro" id="IPR050108">
    <property type="entry name" value="CDK"/>
</dbReference>
<dbReference type="SUPFAM" id="SSF56112">
    <property type="entry name" value="Protein kinase-like (PK-like)"/>
    <property type="match status" value="1"/>
</dbReference>
<dbReference type="AlphaFoldDB" id="A0A4Y7QB13"/>
<keyword evidence="1" id="KW-0547">Nucleotide-binding</keyword>
<protein>
    <recommendedName>
        <fullName evidence="3">Protein kinase domain-containing protein</fullName>
    </recommendedName>
</protein>
<sequence>FAQDELSRNVSIRVVANGSQEHQIYKDLLDCPELRDPDTFPCVIPPLQIISTYHSFSFVVLPRWSNVVFAYWFSNVGELLLFIHSMLRGLLFLHSRRIVHRDISPSNILVNFFDYNSFVNHEGAARHRAGLLSMPARYCLFDFNLAVIFPSDMPLEACRLPSTLAGHGAPWLHPPDVLQGELDYDPFAFDVACMGNLFLEKFK</sequence>
<keyword evidence="5" id="KW-1185">Reference proteome</keyword>
<evidence type="ECO:0000313" key="5">
    <source>
        <dbReference type="Proteomes" id="UP000294933"/>
    </source>
</evidence>
<organism evidence="4 5">
    <name type="scientific">Rickenella mellea</name>
    <dbReference type="NCBI Taxonomy" id="50990"/>
    <lineage>
        <taxon>Eukaryota</taxon>
        <taxon>Fungi</taxon>
        <taxon>Dikarya</taxon>
        <taxon>Basidiomycota</taxon>
        <taxon>Agaricomycotina</taxon>
        <taxon>Agaricomycetes</taxon>
        <taxon>Hymenochaetales</taxon>
        <taxon>Rickenellaceae</taxon>
        <taxon>Rickenella</taxon>
    </lineage>
</organism>
<evidence type="ECO:0000259" key="3">
    <source>
        <dbReference type="PROSITE" id="PS50011"/>
    </source>
</evidence>
<dbReference type="VEuPathDB" id="FungiDB:BD410DRAFT_693513"/>
<gene>
    <name evidence="4" type="ORF">BD410DRAFT_693513</name>
</gene>
<proteinExistence type="predicted"/>
<accession>A0A4Y7QB13</accession>
<dbReference type="InterPro" id="IPR011009">
    <property type="entry name" value="Kinase-like_dom_sf"/>
</dbReference>
<dbReference type="EMBL" id="ML170168">
    <property type="protein sequence ID" value="TDL24049.1"/>
    <property type="molecule type" value="Genomic_DNA"/>
</dbReference>
<dbReference type="STRING" id="50990.A0A4Y7QB13"/>
<feature type="domain" description="Protein kinase" evidence="3">
    <location>
        <begin position="1"/>
        <end position="203"/>
    </location>
</feature>
<name>A0A4Y7QB13_9AGAM</name>
<evidence type="ECO:0000256" key="2">
    <source>
        <dbReference type="ARBA" id="ARBA00022840"/>
    </source>
</evidence>
<evidence type="ECO:0000256" key="1">
    <source>
        <dbReference type="ARBA" id="ARBA00022741"/>
    </source>
</evidence>
<reference evidence="4 5" key="1">
    <citation type="submission" date="2018-06" db="EMBL/GenBank/DDBJ databases">
        <title>A transcriptomic atlas of mushroom development highlights an independent origin of complex multicellularity.</title>
        <authorList>
            <consortium name="DOE Joint Genome Institute"/>
            <person name="Krizsan K."/>
            <person name="Almasi E."/>
            <person name="Merenyi Z."/>
            <person name="Sahu N."/>
            <person name="Viragh M."/>
            <person name="Koszo T."/>
            <person name="Mondo S."/>
            <person name="Kiss B."/>
            <person name="Balint B."/>
            <person name="Kues U."/>
            <person name="Barry K."/>
            <person name="Hegedus J.C."/>
            <person name="Henrissat B."/>
            <person name="Johnson J."/>
            <person name="Lipzen A."/>
            <person name="Ohm R."/>
            <person name="Nagy I."/>
            <person name="Pangilinan J."/>
            <person name="Yan J."/>
            <person name="Xiong Y."/>
            <person name="Grigoriev I.V."/>
            <person name="Hibbett D.S."/>
            <person name="Nagy L.G."/>
        </authorList>
    </citation>
    <scope>NUCLEOTIDE SEQUENCE [LARGE SCALE GENOMIC DNA]</scope>
    <source>
        <strain evidence="4 5">SZMC22713</strain>
    </source>
</reference>